<keyword evidence="4" id="KW-0347">Helicase</keyword>
<dbReference type="EMBL" id="BGZJ01000002">
    <property type="protein sequence ID" value="GBO94592.1"/>
    <property type="molecule type" value="Genomic_DNA"/>
</dbReference>
<dbReference type="Gene3D" id="3.40.960.10">
    <property type="entry name" value="VSR Endonuclease"/>
    <property type="match status" value="1"/>
</dbReference>
<dbReference type="InterPro" id="IPR047187">
    <property type="entry name" value="SF1_C_Upf1"/>
</dbReference>
<dbReference type="PANTHER" id="PTHR43788:SF8">
    <property type="entry name" value="DNA-BINDING PROTEIN SMUBP-2"/>
    <property type="match status" value="1"/>
</dbReference>
<dbReference type="SUPFAM" id="SSF52980">
    <property type="entry name" value="Restriction endonuclease-like"/>
    <property type="match status" value="1"/>
</dbReference>
<keyword evidence="3" id="KW-0378">Hydrolase</keyword>
<evidence type="ECO:0000259" key="9">
    <source>
        <dbReference type="Pfam" id="PF18741"/>
    </source>
</evidence>
<evidence type="ECO:0000313" key="10">
    <source>
        <dbReference type="EMBL" id="GBO94592.1"/>
    </source>
</evidence>
<dbReference type="Pfam" id="PF13087">
    <property type="entry name" value="AAA_12"/>
    <property type="match status" value="1"/>
</dbReference>
<protein>
    <recommendedName>
        <fullName evidence="12">DNA helicase</fullName>
    </recommendedName>
</protein>
<dbReference type="GO" id="GO:0005524">
    <property type="term" value="F:ATP binding"/>
    <property type="evidence" value="ECO:0007669"/>
    <property type="project" value="UniProtKB-KW"/>
</dbReference>
<dbReference type="Gene3D" id="3.40.50.300">
    <property type="entry name" value="P-loop containing nucleotide triphosphate hydrolases"/>
    <property type="match status" value="2"/>
</dbReference>
<name>A0A388SDZ5_9BURK</name>
<accession>A0A388SDZ5</accession>
<comment type="similarity">
    <text evidence="1">Belongs to the DNA2/NAM7 helicase family.</text>
</comment>
<evidence type="ECO:0000259" key="8">
    <source>
        <dbReference type="Pfam" id="PF13087"/>
    </source>
</evidence>
<organism evidence="10 11">
    <name type="scientific">Mesosutterella multiformis</name>
    <dbReference type="NCBI Taxonomy" id="2259133"/>
    <lineage>
        <taxon>Bacteria</taxon>
        <taxon>Pseudomonadati</taxon>
        <taxon>Pseudomonadota</taxon>
        <taxon>Betaproteobacteria</taxon>
        <taxon>Burkholderiales</taxon>
        <taxon>Sutterellaceae</taxon>
        <taxon>Mesosutterella</taxon>
    </lineage>
</organism>
<dbReference type="SUPFAM" id="SSF52540">
    <property type="entry name" value="P-loop containing nucleoside triphosphate hydrolases"/>
    <property type="match status" value="1"/>
</dbReference>
<evidence type="ECO:0000256" key="1">
    <source>
        <dbReference type="ARBA" id="ARBA00007913"/>
    </source>
</evidence>
<sequence length="914" mass="104273">MIQRELQVRENRDNLKFLWNEITEGLKVPEGRFDFSKNDPKELQTLYDGITKSLEWWKEIYEPFFSQVTERKFTTRLTPRTETEEALKIILEDIVPTVAFMKEQQVFDSVHQGIRDIEKRFEPEQQLTVGQKFLSAIRNRDVSAFRDALEFKEKEDAEYKVYSDRERLLQKLAMSAQTWAAQIRTEASTVPPEHYETSWKWKRLNEIYTKIVSANVSALIDETRQGSRDLRKNTTELVEAKAWNYLKQTLENSREMQSLRTVAVCYKQLGKGTGKSKKAAEARRTIRALMPDCQKAIPVWIMPIDDALASFHLKQSFDCLIIDEASQADISKLPILLTAKKAIIVGDDKQVSPISFAKTDQILALKKEQLGGKVPRDSLYMPGISLYDICQTAFKVIMLREHFRCVPDIIGFSNQLSYDGQIKPLRDAASTNLLPALVDYRVPGLRDHNLNKLEAHTAIRIIRACLTQPEYQDKTFGIIPMLSAGDDQLTLINQLISSDIPAKEVKKHKIHCGLSKDFQGDERDVIILSLIDSVTDEKQVMLRTLGEGKDDMMKKRYNVAVSRAKDQLWVVHSIDWRKQLTERDLRWKLLSYMNGVNTRTRSDQEIERDSDSVFENRVAKHLRSKGYEFTQQYPVGAYRIDIVVAFNGKKIALECDGEEFHSRPEDVMNDMSRQSVLERNGWRFIRLRGSEFFRNEEKAMERVYRELAGFGIYPKDEKEKAVKNTLFARVNDKIAAIRKADEEAKERDQASETEDDAILAVEVEKIADAAETAKTAETAKAAETAVVTGVTSGNMTEKEGEAVKSENGPLSYQTPGAEVTIETDLLGDPVKPAVHHERQEDDKNTQLSFGFAEDDDLNLRKKPQHSARKTASSHRHGKAAKAVPAKKAPSPVNMANVRKVDISDLENQLKGYLD</sequence>
<evidence type="ECO:0000256" key="4">
    <source>
        <dbReference type="ARBA" id="ARBA00022806"/>
    </source>
</evidence>
<evidence type="ECO:0000256" key="6">
    <source>
        <dbReference type="SAM" id="MobiDB-lite"/>
    </source>
</evidence>
<gene>
    <name evidence="10" type="ORF">MESMUL_19460</name>
</gene>
<keyword evidence="5" id="KW-0067">ATP-binding</keyword>
<dbReference type="RefSeq" id="WP_116270833.1">
    <property type="nucleotide sequence ID" value="NZ_BGZJ01000002.1"/>
</dbReference>
<feature type="domain" description="DNA2/NAM7 helicase helicase" evidence="7">
    <location>
        <begin position="312"/>
        <end position="356"/>
    </location>
</feature>
<comment type="caution">
    <text evidence="10">The sequence shown here is derived from an EMBL/GenBank/DDBJ whole genome shotgun (WGS) entry which is preliminary data.</text>
</comment>
<evidence type="ECO:0000256" key="5">
    <source>
        <dbReference type="ARBA" id="ARBA00022840"/>
    </source>
</evidence>
<feature type="domain" description="Restriction endonuclease type II-like" evidence="9">
    <location>
        <begin position="614"/>
        <end position="707"/>
    </location>
</feature>
<dbReference type="GO" id="GO:0016787">
    <property type="term" value="F:hydrolase activity"/>
    <property type="evidence" value="ECO:0007669"/>
    <property type="project" value="UniProtKB-KW"/>
</dbReference>
<feature type="compositionally biased region" description="Low complexity" evidence="6">
    <location>
        <begin position="880"/>
        <end position="892"/>
    </location>
</feature>
<proteinExistence type="inferred from homology"/>
<reference evidence="10 11" key="1">
    <citation type="journal article" date="2018" name="Int. J. Syst. Evol. Microbiol.">
        <title>Mesosutterella multiformis gen. nov., sp. nov., a member of the family Sutterellaceae and Sutterella megalosphaeroides sp. nov., isolated from human faeces.</title>
        <authorList>
            <person name="Sakamoto M."/>
            <person name="Ikeyama N."/>
            <person name="Kunihiro T."/>
            <person name="Iino T."/>
            <person name="Yuki M."/>
            <person name="Ohkuma M."/>
        </authorList>
    </citation>
    <scope>NUCLEOTIDE SEQUENCE [LARGE SCALE GENOMIC DNA]</scope>
    <source>
        <strain evidence="10 11">4NBBH2</strain>
    </source>
</reference>
<dbReference type="PANTHER" id="PTHR43788">
    <property type="entry name" value="DNA2/NAM7 HELICASE FAMILY MEMBER"/>
    <property type="match status" value="1"/>
</dbReference>
<dbReference type="OrthoDB" id="9757917at2"/>
<dbReference type="Pfam" id="PF18741">
    <property type="entry name" value="MTES_1575"/>
    <property type="match status" value="1"/>
</dbReference>
<dbReference type="Proteomes" id="UP000266091">
    <property type="component" value="Unassembled WGS sequence"/>
</dbReference>
<dbReference type="InterPro" id="IPR041677">
    <property type="entry name" value="DNA2/NAM7_AAA_11"/>
</dbReference>
<dbReference type="CDD" id="cd18808">
    <property type="entry name" value="SF1_C_Upf1"/>
    <property type="match status" value="1"/>
</dbReference>
<feature type="compositionally biased region" description="Basic residues" evidence="6">
    <location>
        <begin position="860"/>
        <end position="879"/>
    </location>
</feature>
<feature type="region of interest" description="Disordered" evidence="6">
    <location>
        <begin position="791"/>
        <end position="815"/>
    </location>
</feature>
<dbReference type="Pfam" id="PF13086">
    <property type="entry name" value="AAA_11"/>
    <property type="match status" value="1"/>
</dbReference>
<evidence type="ECO:0000256" key="2">
    <source>
        <dbReference type="ARBA" id="ARBA00022741"/>
    </source>
</evidence>
<keyword evidence="11" id="KW-1185">Reference proteome</keyword>
<evidence type="ECO:0000313" key="11">
    <source>
        <dbReference type="Proteomes" id="UP000266091"/>
    </source>
</evidence>
<dbReference type="AlphaFoldDB" id="A0A388SDZ5"/>
<dbReference type="InterPro" id="IPR027417">
    <property type="entry name" value="P-loop_NTPase"/>
</dbReference>
<dbReference type="InterPro" id="IPR050534">
    <property type="entry name" value="Coronavir_polyprotein_1ab"/>
</dbReference>
<dbReference type="InterPro" id="IPR041679">
    <property type="entry name" value="DNA2/NAM7-like_C"/>
</dbReference>
<feature type="domain" description="DNA2/NAM7 helicase-like C-terminal" evidence="8">
    <location>
        <begin position="391"/>
        <end position="572"/>
    </location>
</feature>
<dbReference type="InterPro" id="IPR049468">
    <property type="entry name" value="Restrct_endonuc-II-like_dom"/>
</dbReference>
<feature type="region of interest" description="Disordered" evidence="6">
    <location>
        <begin position="854"/>
        <end position="895"/>
    </location>
</feature>
<dbReference type="InterPro" id="IPR011335">
    <property type="entry name" value="Restrct_endonuc-II-like"/>
</dbReference>
<evidence type="ECO:0000259" key="7">
    <source>
        <dbReference type="Pfam" id="PF13086"/>
    </source>
</evidence>
<evidence type="ECO:0008006" key="12">
    <source>
        <dbReference type="Google" id="ProtNLM"/>
    </source>
</evidence>
<evidence type="ECO:0000256" key="3">
    <source>
        <dbReference type="ARBA" id="ARBA00022801"/>
    </source>
</evidence>
<dbReference type="GO" id="GO:0043139">
    <property type="term" value="F:5'-3' DNA helicase activity"/>
    <property type="evidence" value="ECO:0007669"/>
    <property type="project" value="TreeGrafter"/>
</dbReference>
<keyword evidence="2" id="KW-0547">Nucleotide-binding</keyword>